<evidence type="ECO:0000256" key="4">
    <source>
        <dbReference type="ARBA" id="ARBA00022475"/>
    </source>
</evidence>
<dbReference type="InterPro" id="IPR036097">
    <property type="entry name" value="HisK_dim/P_sf"/>
</dbReference>
<evidence type="ECO:0000256" key="3">
    <source>
        <dbReference type="ARBA" id="ARBA00012438"/>
    </source>
</evidence>
<comment type="caution">
    <text evidence="17">The sequence shown here is derived from an EMBL/GenBank/DDBJ whole genome shotgun (WGS) entry which is preliminary data.</text>
</comment>
<dbReference type="PROSITE" id="PS50112">
    <property type="entry name" value="PAS"/>
    <property type="match status" value="1"/>
</dbReference>
<proteinExistence type="predicted"/>
<keyword evidence="11" id="KW-1133">Transmembrane helix</keyword>
<evidence type="ECO:0000256" key="11">
    <source>
        <dbReference type="ARBA" id="ARBA00022989"/>
    </source>
</evidence>
<dbReference type="PANTHER" id="PTHR45528">
    <property type="entry name" value="SENSOR HISTIDINE KINASE CPXA"/>
    <property type="match status" value="1"/>
</dbReference>
<dbReference type="InterPro" id="IPR000014">
    <property type="entry name" value="PAS"/>
</dbReference>
<protein>
    <recommendedName>
        <fullName evidence="3">histidine kinase</fullName>
        <ecNumber evidence="3">2.7.13.3</ecNumber>
    </recommendedName>
</protein>
<evidence type="ECO:0000256" key="6">
    <source>
        <dbReference type="ARBA" id="ARBA00022679"/>
    </source>
</evidence>
<keyword evidence="13" id="KW-0472">Membrane</keyword>
<organism evidence="17 18">
    <name type="scientific">Candidatus Magnetoglobus multicellularis str. Araruama</name>
    <dbReference type="NCBI Taxonomy" id="890399"/>
    <lineage>
        <taxon>Bacteria</taxon>
        <taxon>Pseudomonadati</taxon>
        <taxon>Thermodesulfobacteriota</taxon>
        <taxon>Desulfobacteria</taxon>
        <taxon>Desulfobacterales</taxon>
        <taxon>Desulfobacteraceae</taxon>
        <taxon>Candidatus Magnetoglobus</taxon>
    </lineage>
</organism>
<dbReference type="CDD" id="cd00130">
    <property type="entry name" value="PAS"/>
    <property type="match status" value="1"/>
</dbReference>
<dbReference type="NCBIfam" id="TIGR00229">
    <property type="entry name" value="sensory_box"/>
    <property type="match status" value="1"/>
</dbReference>
<keyword evidence="9 17" id="KW-0418">Kinase</keyword>
<evidence type="ECO:0000256" key="9">
    <source>
        <dbReference type="ARBA" id="ARBA00022777"/>
    </source>
</evidence>
<dbReference type="AlphaFoldDB" id="A0A1V1P6J6"/>
<evidence type="ECO:0000256" key="1">
    <source>
        <dbReference type="ARBA" id="ARBA00000085"/>
    </source>
</evidence>
<evidence type="ECO:0000256" key="13">
    <source>
        <dbReference type="ARBA" id="ARBA00023136"/>
    </source>
</evidence>
<dbReference type="InterPro" id="IPR035965">
    <property type="entry name" value="PAS-like_dom_sf"/>
</dbReference>
<keyword evidence="8" id="KW-0547">Nucleotide-binding</keyword>
<dbReference type="InterPro" id="IPR050398">
    <property type="entry name" value="HssS/ArlS-like"/>
</dbReference>
<evidence type="ECO:0000313" key="18">
    <source>
        <dbReference type="Proteomes" id="UP000189670"/>
    </source>
</evidence>
<evidence type="ECO:0000259" key="16">
    <source>
        <dbReference type="PROSITE" id="PS50885"/>
    </source>
</evidence>
<evidence type="ECO:0000256" key="5">
    <source>
        <dbReference type="ARBA" id="ARBA00022553"/>
    </source>
</evidence>
<keyword evidence="4" id="KW-1003">Cell membrane</keyword>
<dbReference type="GO" id="GO:0005886">
    <property type="term" value="C:plasma membrane"/>
    <property type="evidence" value="ECO:0007669"/>
    <property type="project" value="UniProtKB-SubCell"/>
</dbReference>
<dbReference type="InterPro" id="IPR003661">
    <property type="entry name" value="HisK_dim/P_dom"/>
</dbReference>
<dbReference type="SUPFAM" id="SSF55785">
    <property type="entry name" value="PYP-like sensor domain (PAS domain)"/>
    <property type="match status" value="1"/>
</dbReference>
<feature type="domain" description="PAS" evidence="14">
    <location>
        <begin position="269"/>
        <end position="339"/>
    </location>
</feature>
<keyword evidence="6" id="KW-0808">Transferase</keyword>
<accession>A0A1V1P6J6</accession>
<dbReference type="EC" id="2.7.13.3" evidence="3"/>
<dbReference type="SUPFAM" id="SSF158472">
    <property type="entry name" value="HAMP domain-like"/>
    <property type="match status" value="1"/>
</dbReference>
<keyword evidence="7" id="KW-0812">Transmembrane</keyword>
<dbReference type="EMBL" id="ATBP01000435">
    <property type="protein sequence ID" value="ETR70376.1"/>
    <property type="molecule type" value="Genomic_DNA"/>
</dbReference>
<evidence type="ECO:0000256" key="12">
    <source>
        <dbReference type="ARBA" id="ARBA00023012"/>
    </source>
</evidence>
<feature type="domain" description="PAC" evidence="15">
    <location>
        <begin position="342"/>
        <end position="394"/>
    </location>
</feature>
<sequence length="535" mass="61223">MIGLLILLTWTHISVQKRIMYDTLDKHINVMRHNLINTGQILLKNLIINVEKDMTVLNFSGVIESINTVVNTNDSIQASILMDINRTAILNSKNPQETNVILEDDISKQVAKLKGVNAFRYQQHYIEIVSHVQFSTKPWGHLRLILNFKPLIKKIEDSEKQIQGQIYSIIKRSLINALIFMSLSFMLVYYICKRITKKIINLTHSAEALSKGNFSVQIEKSSASDEIGILERSFAIMASNLKSLIKRLNKYNKELESIVQQRTKALKMSEEKYKGLFNSSKDGIFCLNLENTFQNANLAFSKLTGYSSNELKQMTLNDLIEDKLSNKMDEVIQEIKHKGFSREIELNICQQSGKLLPAAIHAWLLTDNSGQPDGIWGVGRDISERKFAEKMREDVERMIRHDIKSPLSGIIGLSSLIMDQMDEIDETSLDYIRNIKGLALDTIQFIDDSLNMHKIELGTYQLKAIDCDLISILFQFKTEYISLMKPKDLTIDYLFENDSLHENSTRTCFVKGEYLLLKNLFGNLIKNAIEASPKK</sequence>
<dbReference type="GO" id="GO:0000155">
    <property type="term" value="F:phosphorelay sensor kinase activity"/>
    <property type="evidence" value="ECO:0007669"/>
    <property type="project" value="InterPro"/>
</dbReference>
<dbReference type="SMART" id="SM00304">
    <property type="entry name" value="HAMP"/>
    <property type="match status" value="1"/>
</dbReference>
<gene>
    <name evidence="17" type="ORF">OMM_03287</name>
</gene>
<dbReference type="Gene3D" id="1.10.287.130">
    <property type="match status" value="1"/>
</dbReference>
<keyword evidence="10" id="KW-0067">ATP-binding</keyword>
<evidence type="ECO:0000259" key="14">
    <source>
        <dbReference type="PROSITE" id="PS50112"/>
    </source>
</evidence>
<evidence type="ECO:0000256" key="7">
    <source>
        <dbReference type="ARBA" id="ARBA00022692"/>
    </source>
</evidence>
<feature type="domain" description="HAMP" evidence="16">
    <location>
        <begin position="193"/>
        <end position="246"/>
    </location>
</feature>
<dbReference type="InterPro" id="IPR013767">
    <property type="entry name" value="PAS_fold"/>
</dbReference>
<comment type="subcellular location">
    <subcellularLocation>
        <location evidence="2">Cell membrane</location>
        <topology evidence="2">Multi-pass membrane protein</topology>
    </subcellularLocation>
</comment>
<dbReference type="Proteomes" id="UP000189670">
    <property type="component" value="Unassembled WGS sequence"/>
</dbReference>
<dbReference type="GO" id="GO:0005524">
    <property type="term" value="F:ATP binding"/>
    <property type="evidence" value="ECO:0007669"/>
    <property type="project" value="UniProtKB-KW"/>
</dbReference>
<evidence type="ECO:0000256" key="2">
    <source>
        <dbReference type="ARBA" id="ARBA00004651"/>
    </source>
</evidence>
<reference evidence="18" key="1">
    <citation type="submission" date="2012-11" db="EMBL/GenBank/DDBJ databases">
        <authorList>
            <person name="Lucero-Rivera Y.E."/>
            <person name="Tovar-Ramirez D."/>
        </authorList>
    </citation>
    <scope>NUCLEOTIDE SEQUENCE [LARGE SCALE GENOMIC DNA]</scope>
    <source>
        <strain evidence="18">Araruama</strain>
    </source>
</reference>
<dbReference type="PANTHER" id="PTHR45528:SF1">
    <property type="entry name" value="SENSOR HISTIDINE KINASE CPXA"/>
    <property type="match status" value="1"/>
</dbReference>
<keyword evidence="5" id="KW-0597">Phosphoprotein</keyword>
<dbReference type="GO" id="GO:0006355">
    <property type="term" value="P:regulation of DNA-templated transcription"/>
    <property type="evidence" value="ECO:0007669"/>
    <property type="project" value="InterPro"/>
</dbReference>
<dbReference type="SMART" id="SM00388">
    <property type="entry name" value="HisKA"/>
    <property type="match status" value="1"/>
</dbReference>
<dbReference type="Pfam" id="PF00672">
    <property type="entry name" value="HAMP"/>
    <property type="match status" value="1"/>
</dbReference>
<name>A0A1V1P6J6_9BACT</name>
<dbReference type="Gene3D" id="3.30.450.20">
    <property type="entry name" value="PAS domain"/>
    <property type="match status" value="1"/>
</dbReference>
<dbReference type="InterPro" id="IPR003660">
    <property type="entry name" value="HAMP_dom"/>
</dbReference>
<evidence type="ECO:0000313" key="17">
    <source>
        <dbReference type="EMBL" id="ETR70376.1"/>
    </source>
</evidence>
<dbReference type="InterPro" id="IPR000700">
    <property type="entry name" value="PAS-assoc_C"/>
</dbReference>
<dbReference type="PROSITE" id="PS50885">
    <property type="entry name" value="HAMP"/>
    <property type="match status" value="1"/>
</dbReference>
<evidence type="ECO:0000259" key="15">
    <source>
        <dbReference type="PROSITE" id="PS50113"/>
    </source>
</evidence>
<comment type="catalytic activity">
    <reaction evidence="1">
        <text>ATP + protein L-histidine = ADP + protein N-phospho-L-histidine.</text>
        <dbReference type="EC" id="2.7.13.3"/>
    </reaction>
</comment>
<dbReference type="Pfam" id="PF00512">
    <property type="entry name" value="HisKA"/>
    <property type="match status" value="1"/>
</dbReference>
<evidence type="ECO:0000256" key="8">
    <source>
        <dbReference type="ARBA" id="ARBA00022741"/>
    </source>
</evidence>
<dbReference type="CDD" id="cd06225">
    <property type="entry name" value="HAMP"/>
    <property type="match status" value="1"/>
</dbReference>
<dbReference type="PROSITE" id="PS50113">
    <property type="entry name" value="PAC"/>
    <property type="match status" value="1"/>
</dbReference>
<dbReference type="Gene3D" id="6.10.340.10">
    <property type="match status" value="1"/>
</dbReference>
<dbReference type="SMART" id="SM00091">
    <property type="entry name" value="PAS"/>
    <property type="match status" value="1"/>
</dbReference>
<keyword evidence="12" id="KW-0902">Two-component regulatory system</keyword>
<evidence type="ECO:0000256" key="10">
    <source>
        <dbReference type="ARBA" id="ARBA00022840"/>
    </source>
</evidence>
<dbReference type="CDD" id="cd00082">
    <property type="entry name" value="HisKA"/>
    <property type="match status" value="1"/>
</dbReference>
<dbReference type="SUPFAM" id="SSF47384">
    <property type="entry name" value="Homodimeric domain of signal transducing histidine kinase"/>
    <property type="match status" value="1"/>
</dbReference>
<dbReference type="Pfam" id="PF00989">
    <property type="entry name" value="PAS"/>
    <property type="match status" value="1"/>
</dbReference>